<keyword evidence="4 7" id="KW-0812">Transmembrane</keyword>
<evidence type="ECO:0000256" key="6">
    <source>
        <dbReference type="ARBA" id="ARBA00023136"/>
    </source>
</evidence>
<comment type="caution">
    <text evidence="9">The sequence shown here is derived from an EMBL/GenBank/DDBJ whole genome shotgun (WGS) entry which is preliminary data.</text>
</comment>
<feature type="transmembrane region" description="Helical" evidence="7">
    <location>
        <begin position="331"/>
        <end position="354"/>
    </location>
</feature>
<keyword evidence="3" id="KW-1003">Cell membrane</keyword>
<evidence type="ECO:0000256" key="3">
    <source>
        <dbReference type="ARBA" id="ARBA00022475"/>
    </source>
</evidence>
<evidence type="ECO:0000256" key="1">
    <source>
        <dbReference type="ARBA" id="ARBA00004651"/>
    </source>
</evidence>
<dbReference type="EMBL" id="RBIR01000002">
    <property type="protein sequence ID" value="RKR20326.1"/>
    <property type="molecule type" value="Genomic_DNA"/>
</dbReference>
<keyword evidence="9" id="KW-0012">Acyltransferase</keyword>
<feature type="transmembrane region" description="Helical" evidence="7">
    <location>
        <begin position="171"/>
        <end position="193"/>
    </location>
</feature>
<feature type="transmembrane region" description="Helical" evidence="7">
    <location>
        <begin position="223"/>
        <end position="248"/>
    </location>
</feature>
<dbReference type="GO" id="GO:0009246">
    <property type="term" value="P:enterobacterial common antigen biosynthetic process"/>
    <property type="evidence" value="ECO:0007669"/>
    <property type="project" value="TreeGrafter"/>
</dbReference>
<dbReference type="InterPro" id="IPR002656">
    <property type="entry name" value="Acyl_transf_3_dom"/>
</dbReference>
<dbReference type="GO" id="GO:0016413">
    <property type="term" value="F:O-acetyltransferase activity"/>
    <property type="evidence" value="ECO:0007669"/>
    <property type="project" value="TreeGrafter"/>
</dbReference>
<feature type="transmembrane region" description="Helical" evidence="7">
    <location>
        <begin position="297"/>
        <end position="319"/>
    </location>
</feature>
<feature type="transmembrane region" description="Helical" evidence="7">
    <location>
        <begin position="138"/>
        <end position="159"/>
    </location>
</feature>
<evidence type="ECO:0000259" key="8">
    <source>
        <dbReference type="Pfam" id="PF01757"/>
    </source>
</evidence>
<keyword evidence="5 7" id="KW-1133">Transmembrane helix</keyword>
<evidence type="ECO:0000313" key="9">
    <source>
        <dbReference type="EMBL" id="RKR20326.1"/>
    </source>
</evidence>
<dbReference type="PANTHER" id="PTHR40074:SF2">
    <property type="entry name" value="O-ACETYLTRANSFERASE WECH"/>
    <property type="match status" value="1"/>
</dbReference>
<sequence>MTVLGTHREDNAAVASPRDYSLDILRILSICGVVAIHLFGYVVGHSGRGSRNWWLGAGLDIPFIWVVPVFVMISGALLLAPRDRVLAPGPFYRKRAVRLLPALIAWHLIYLVGVRWLMRGEDLAPARVAQLVFDGAVFTQLYFLWLILGLYLVAPLITAFLRDGGPRRPQILAAVLLAATALAFMAPEIVASLGLARPISLNIFTYWLPYVGYFVAGRALRDVVLSGGPLLAAIVAALGLAGLCLWQYGNHGPAGLLNVVSPVSYLSLTVMMLSVAVFLSAKSMFSRIRPKPATGRMLVTLSGASFGVFLVHLLVFEVIRLHVPAVFDGRSIGVALAAYAATLALSFAISVLAARIPVLRTIF</sequence>
<comment type="similarity">
    <text evidence="2">Belongs to the acyltransferase 3 family.</text>
</comment>
<keyword evidence="9" id="KW-0808">Transferase</keyword>
<feature type="transmembrane region" description="Helical" evidence="7">
    <location>
        <begin position="63"/>
        <end position="80"/>
    </location>
</feature>
<dbReference type="AlphaFoldDB" id="A0A495EVF0"/>
<keyword evidence="6 7" id="KW-0472">Membrane</keyword>
<comment type="subcellular location">
    <subcellularLocation>
        <location evidence="1">Cell membrane</location>
        <topology evidence="1">Multi-pass membrane protein</topology>
    </subcellularLocation>
</comment>
<feature type="transmembrane region" description="Helical" evidence="7">
    <location>
        <begin position="24"/>
        <end position="43"/>
    </location>
</feature>
<dbReference type="PANTHER" id="PTHR40074">
    <property type="entry name" value="O-ACETYLTRANSFERASE WECH"/>
    <property type="match status" value="1"/>
</dbReference>
<feature type="transmembrane region" description="Helical" evidence="7">
    <location>
        <begin position="263"/>
        <end position="285"/>
    </location>
</feature>
<reference evidence="9 10" key="1">
    <citation type="submission" date="2018-10" db="EMBL/GenBank/DDBJ databases">
        <title>Genomic Encyclopedia of Type Strains, Phase IV (KMG-IV): sequencing the most valuable type-strain genomes for metagenomic binning, comparative biology and taxonomic classification.</title>
        <authorList>
            <person name="Goeker M."/>
        </authorList>
    </citation>
    <scope>NUCLEOTIDE SEQUENCE [LARGE SCALE GENOMIC DNA]</scope>
    <source>
        <strain evidence="9 10">DSM 25586</strain>
    </source>
</reference>
<evidence type="ECO:0000313" key="10">
    <source>
        <dbReference type="Proteomes" id="UP000276055"/>
    </source>
</evidence>
<feature type="domain" description="Acyltransferase 3" evidence="8">
    <location>
        <begin position="20"/>
        <end position="350"/>
    </location>
</feature>
<evidence type="ECO:0000256" key="7">
    <source>
        <dbReference type="SAM" id="Phobius"/>
    </source>
</evidence>
<evidence type="ECO:0000256" key="4">
    <source>
        <dbReference type="ARBA" id="ARBA00022692"/>
    </source>
</evidence>
<feature type="transmembrane region" description="Helical" evidence="7">
    <location>
        <begin position="100"/>
        <end position="118"/>
    </location>
</feature>
<feature type="transmembrane region" description="Helical" evidence="7">
    <location>
        <begin position="199"/>
        <end position="216"/>
    </location>
</feature>
<evidence type="ECO:0000256" key="5">
    <source>
        <dbReference type="ARBA" id="ARBA00022989"/>
    </source>
</evidence>
<name>A0A495EVF0_9MICC</name>
<proteinExistence type="inferred from homology"/>
<gene>
    <name evidence="9" type="ORF">C8D78_0959</name>
</gene>
<dbReference type="RefSeq" id="WP_167467856.1">
    <property type="nucleotide sequence ID" value="NZ_RBIR01000002.1"/>
</dbReference>
<dbReference type="GO" id="GO:0005886">
    <property type="term" value="C:plasma membrane"/>
    <property type="evidence" value="ECO:0007669"/>
    <property type="project" value="UniProtKB-SubCell"/>
</dbReference>
<dbReference type="Proteomes" id="UP000276055">
    <property type="component" value="Unassembled WGS sequence"/>
</dbReference>
<organism evidence="9 10">
    <name type="scientific">Arthrobacter oryzae</name>
    <dbReference type="NCBI Taxonomy" id="409290"/>
    <lineage>
        <taxon>Bacteria</taxon>
        <taxon>Bacillati</taxon>
        <taxon>Actinomycetota</taxon>
        <taxon>Actinomycetes</taxon>
        <taxon>Micrococcales</taxon>
        <taxon>Micrococcaceae</taxon>
        <taxon>Arthrobacter</taxon>
    </lineage>
</organism>
<protein>
    <submittedName>
        <fullName evidence="9">Surface polysaccharide O-acyltransferase-like enzyme</fullName>
    </submittedName>
</protein>
<evidence type="ECO:0000256" key="2">
    <source>
        <dbReference type="ARBA" id="ARBA00007400"/>
    </source>
</evidence>
<accession>A0A495EVF0</accession>
<dbReference type="Pfam" id="PF01757">
    <property type="entry name" value="Acyl_transf_3"/>
    <property type="match status" value="1"/>
</dbReference>